<evidence type="ECO:0000313" key="2">
    <source>
        <dbReference type="EMBL" id="CAD5243202.1"/>
    </source>
</evidence>
<reference evidence="2 3" key="1">
    <citation type="submission" date="2020-09" db="EMBL/GenBank/DDBJ databases">
        <authorList>
            <person name="Courtine D."/>
        </authorList>
    </citation>
    <scope>NUCLEOTIDE SEQUENCE [LARGE SCALE GENOMIC DNA]</scope>
    <source>
        <strain evidence="2 3">IRI35c</strain>
    </source>
</reference>
<dbReference type="Proteomes" id="UP000516304">
    <property type="component" value="Chromosome TIRI35C"/>
</dbReference>
<accession>A0A7G2D889</accession>
<protein>
    <submittedName>
        <fullName evidence="2">Uncharacterized protein</fullName>
    </submittedName>
</protein>
<dbReference type="EMBL" id="LR881183">
    <property type="protein sequence ID" value="CAD5243202.1"/>
    <property type="molecule type" value="Genomic_DNA"/>
</dbReference>
<keyword evidence="1" id="KW-0812">Transmembrane</keyword>
<dbReference type="GeneID" id="58917784"/>
<evidence type="ECO:0000256" key="1">
    <source>
        <dbReference type="SAM" id="Phobius"/>
    </source>
</evidence>
<dbReference type="KEGG" id="tcq:TIRI35C_0048"/>
<sequence>MPAVKNRFVIPAFMFFISLAITFYHTKYLIPQFIITTYIVGFLAVYWKKKLPFEEKTMIVIVVSFPRYFLPEWAVTDNITLALSLGTLWSVSTSWGIHTILPKMLDDNRIQ</sequence>
<name>A0A7G2D889_9EURY</name>
<keyword evidence="1" id="KW-1133">Transmembrane helix</keyword>
<dbReference type="RefSeq" id="WP_188201300.1">
    <property type="nucleotide sequence ID" value="NZ_LR881183.1"/>
</dbReference>
<feature type="transmembrane region" description="Helical" evidence="1">
    <location>
        <begin position="30"/>
        <end position="47"/>
    </location>
</feature>
<gene>
    <name evidence="2" type="ORF">TIRI35C_0048</name>
</gene>
<keyword evidence="1" id="KW-0472">Membrane</keyword>
<keyword evidence="3" id="KW-1185">Reference proteome</keyword>
<organism evidence="2 3">
    <name type="scientific">Thermococcus camini</name>
    <dbReference type="NCBI Taxonomy" id="2016373"/>
    <lineage>
        <taxon>Archaea</taxon>
        <taxon>Methanobacteriati</taxon>
        <taxon>Methanobacteriota</taxon>
        <taxon>Thermococci</taxon>
        <taxon>Thermococcales</taxon>
        <taxon>Thermococcaceae</taxon>
        <taxon>Thermococcus</taxon>
    </lineage>
</organism>
<evidence type="ECO:0000313" key="3">
    <source>
        <dbReference type="Proteomes" id="UP000516304"/>
    </source>
</evidence>
<feature type="transmembrane region" description="Helical" evidence="1">
    <location>
        <begin position="7"/>
        <end position="24"/>
    </location>
</feature>
<dbReference type="AlphaFoldDB" id="A0A7G2D889"/>
<proteinExistence type="predicted"/>